<evidence type="ECO:0000256" key="1">
    <source>
        <dbReference type="ARBA" id="ARBA00022512"/>
    </source>
</evidence>
<dbReference type="AlphaFoldDB" id="A0A1Z5ICD1"/>
<dbReference type="EMBL" id="BCMF01000005">
    <property type="protein sequence ID" value="GAW99308.1"/>
    <property type="molecule type" value="Genomic_DNA"/>
</dbReference>
<name>A0A1Z5ICD1_9LACO</name>
<evidence type="ECO:0000259" key="7">
    <source>
        <dbReference type="PROSITE" id="PS50847"/>
    </source>
</evidence>
<feature type="compositionally biased region" description="Low complexity" evidence="5">
    <location>
        <begin position="481"/>
        <end position="496"/>
    </location>
</feature>
<dbReference type="NCBIfam" id="TIGR01167">
    <property type="entry name" value="LPXTG_anchor"/>
    <property type="match status" value="1"/>
</dbReference>
<dbReference type="Pfam" id="PF19258">
    <property type="entry name" value="KxYKxGKxW_sig"/>
    <property type="match status" value="1"/>
</dbReference>
<feature type="compositionally biased region" description="Polar residues" evidence="5">
    <location>
        <begin position="468"/>
        <end position="480"/>
    </location>
</feature>
<feature type="compositionally biased region" description="Polar residues" evidence="5">
    <location>
        <begin position="72"/>
        <end position="95"/>
    </location>
</feature>
<evidence type="ECO:0000256" key="3">
    <source>
        <dbReference type="ARBA" id="ARBA00022729"/>
    </source>
</evidence>
<feature type="region of interest" description="Disordered" evidence="5">
    <location>
        <begin position="468"/>
        <end position="591"/>
    </location>
</feature>
<dbReference type="PROSITE" id="PS50847">
    <property type="entry name" value="GRAM_POS_ANCHORING"/>
    <property type="match status" value="1"/>
</dbReference>
<keyword evidence="9" id="KW-1185">Reference proteome</keyword>
<keyword evidence="1" id="KW-0134">Cell wall</keyword>
<feature type="compositionally biased region" description="Low complexity" evidence="5">
    <location>
        <begin position="53"/>
        <end position="71"/>
    </location>
</feature>
<evidence type="ECO:0000256" key="4">
    <source>
        <dbReference type="ARBA" id="ARBA00023088"/>
    </source>
</evidence>
<feature type="region of interest" description="Disordered" evidence="5">
    <location>
        <begin position="53"/>
        <end position="95"/>
    </location>
</feature>
<keyword evidence="6" id="KW-0812">Transmembrane</keyword>
<organism evidence="8 9">
    <name type="scientific">Secundilactobacillus mixtipabuli</name>
    <dbReference type="NCBI Taxonomy" id="1435342"/>
    <lineage>
        <taxon>Bacteria</taxon>
        <taxon>Bacillati</taxon>
        <taxon>Bacillota</taxon>
        <taxon>Bacilli</taxon>
        <taxon>Lactobacillales</taxon>
        <taxon>Lactobacillaceae</taxon>
        <taxon>Secundilactobacillus</taxon>
    </lineage>
</organism>
<dbReference type="InterPro" id="IPR019931">
    <property type="entry name" value="LPXTG_anchor"/>
</dbReference>
<keyword evidence="2" id="KW-0964">Secreted</keyword>
<reference evidence="8 9" key="1">
    <citation type="submission" date="2015-11" db="EMBL/GenBank/DDBJ databases">
        <title>Draft genome sequences of new species of the genus Lactobacillus isolated from orchardgrass silage.</title>
        <authorList>
            <person name="Tohno M."/>
            <person name="Tanizawa Y."/>
            <person name="Arita M."/>
        </authorList>
    </citation>
    <scope>NUCLEOTIDE SEQUENCE [LARGE SCALE GENOMIC DNA]</scope>
    <source>
        <strain evidence="8 9">IWT30</strain>
    </source>
</reference>
<comment type="caution">
    <text evidence="8">The sequence shown here is derived from an EMBL/GenBank/DDBJ whole genome shotgun (WGS) entry which is preliminary data.</text>
</comment>
<evidence type="ECO:0000256" key="2">
    <source>
        <dbReference type="ARBA" id="ARBA00022525"/>
    </source>
</evidence>
<dbReference type="OrthoDB" id="37530at2"/>
<evidence type="ECO:0000256" key="5">
    <source>
        <dbReference type="SAM" id="MobiDB-lite"/>
    </source>
</evidence>
<accession>A0A1Z5ICD1</accession>
<dbReference type="NCBIfam" id="TIGR03715">
    <property type="entry name" value="KxYKxGKxW"/>
    <property type="match status" value="1"/>
</dbReference>
<sequence precursor="true">MNKIKNSFYGAKTHFKMYKKGRQWLVAGVTVMSIGLGVLGLNTVSASAETAETPIAAQTTEQTTADTPAPTNTEQPTTDQASTPAPQADATTPVTTNLGDATAQEVEAAKTSAMAAYKKTGDSQVITATAADESNQNVTVNFNSTIQTDQEQIVSSKKFTNDFNFSVDENNRIQSENSKTYGSLTDMIPNGYKLEKIDVVGKSNSGDVAKLSYDVTTGHATSTVAIDDTPAEIDQEVKAVLTNGVVRFDGNQFTIEYDDFDSAQYGSATSKLGSLINDIYTNYDFTFIVTDTAQNKTVTQPYQTVVKTTDGNVLNSQNAVNTYVVRASDDGSILSPITIDSQDLTDAIPSGYHLTGIQIVDTTNVDKTVMTVTYDPSTGVGNVVVTSVDPTTGQTVVNDYSKNPANSVAAVSAMALQAIKQMISPDPTANGTQYTASFKNLVNKDTLLNMNVNQQSTNTVITYIVAGQPNNPSGNNDNQGATNSASENNSTSTTNPNPEPTTDDNSVTSSDANTETTTAPSTATNDNANTDAQSNASDNSTATSRGNNQIKNLSNATNGGTAVKTTTDANQVAGSKTNGQTETGTLPQTNEDSASQASALLGLGLLASFAGLFGISRRKKEQQ</sequence>
<gene>
    <name evidence="8" type="ORF">IWT30_01277</name>
</gene>
<dbReference type="Proteomes" id="UP000198374">
    <property type="component" value="Unassembled WGS sequence"/>
</dbReference>
<evidence type="ECO:0000313" key="9">
    <source>
        <dbReference type="Proteomes" id="UP000198374"/>
    </source>
</evidence>
<evidence type="ECO:0000313" key="8">
    <source>
        <dbReference type="EMBL" id="GAW99308.1"/>
    </source>
</evidence>
<feature type="compositionally biased region" description="Low complexity" evidence="5">
    <location>
        <begin position="503"/>
        <end position="540"/>
    </location>
</feature>
<keyword evidence="4" id="KW-0572">Peptidoglycan-anchor</keyword>
<dbReference type="InterPro" id="IPR022263">
    <property type="entry name" value="KxYKxGKxW"/>
</dbReference>
<feature type="transmembrane region" description="Helical" evidence="6">
    <location>
        <begin position="597"/>
        <end position="615"/>
    </location>
</feature>
<proteinExistence type="predicted"/>
<evidence type="ECO:0000256" key="6">
    <source>
        <dbReference type="SAM" id="Phobius"/>
    </source>
</evidence>
<protein>
    <recommendedName>
        <fullName evidence="7">Gram-positive cocci surface proteins LPxTG domain-containing protein</fullName>
    </recommendedName>
</protein>
<dbReference type="RefSeq" id="WP_089109102.1">
    <property type="nucleotide sequence ID" value="NZ_BCMF01000005.1"/>
</dbReference>
<feature type="domain" description="Gram-positive cocci surface proteins LPxTG" evidence="7">
    <location>
        <begin position="586"/>
        <end position="623"/>
    </location>
</feature>
<feature type="compositionally biased region" description="Polar residues" evidence="5">
    <location>
        <begin position="541"/>
        <end position="591"/>
    </location>
</feature>
<keyword evidence="3" id="KW-0732">Signal</keyword>
<keyword evidence="6" id="KW-0472">Membrane</keyword>
<keyword evidence="6" id="KW-1133">Transmembrane helix</keyword>